<evidence type="ECO:0000256" key="11">
    <source>
        <dbReference type="ARBA" id="ARBA00023274"/>
    </source>
</evidence>
<dbReference type="GO" id="GO:0004722">
    <property type="term" value="F:protein serine/threonine phosphatase activity"/>
    <property type="evidence" value="ECO:0007669"/>
    <property type="project" value="InterPro"/>
</dbReference>
<feature type="domain" description="PPM-type phosphatase" evidence="15">
    <location>
        <begin position="229"/>
        <end position="513"/>
    </location>
</feature>
<dbReference type="Pfam" id="PF01423">
    <property type="entry name" value="LSM"/>
    <property type="match status" value="1"/>
</dbReference>
<dbReference type="Gene3D" id="2.30.30.100">
    <property type="match status" value="1"/>
</dbReference>
<evidence type="ECO:0000313" key="17">
    <source>
        <dbReference type="Proteomes" id="UP000095285"/>
    </source>
</evidence>
<evidence type="ECO:0000256" key="10">
    <source>
        <dbReference type="ARBA" id="ARBA00023242"/>
    </source>
</evidence>
<evidence type="ECO:0000256" key="8">
    <source>
        <dbReference type="ARBA" id="ARBA00022912"/>
    </source>
</evidence>
<evidence type="ECO:0000256" key="4">
    <source>
        <dbReference type="ARBA" id="ARBA00022723"/>
    </source>
</evidence>
<keyword evidence="11" id="KW-0687">Ribonucleoprotein</keyword>
<keyword evidence="17" id="KW-1185">Reference proteome</keyword>
<evidence type="ECO:0000256" key="6">
    <source>
        <dbReference type="ARBA" id="ARBA00022801"/>
    </source>
</evidence>
<dbReference type="GO" id="GO:0000398">
    <property type="term" value="P:mRNA splicing, via spliceosome"/>
    <property type="evidence" value="ECO:0007669"/>
    <property type="project" value="InterPro"/>
</dbReference>
<dbReference type="PROSITE" id="PS52002">
    <property type="entry name" value="SM"/>
    <property type="match status" value="1"/>
</dbReference>
<dbReference type="CDD" id="cd01723">
    <property type="entry name" value="LSm4"/>
    <property type="match status" value="1"/>
</dbReference>
<dbReference type="FunFam" id="2.30.30.100:FF:000005">
    <property type="entry name" value="U6 snRNA-associated Sm-like protein LSm4"/>
    <property type="match status" value="1"/>
</dbReference>
<dbReference type="InterPro" id="IPR047575">
    <property type="entry name" value="Sm"/>
</dbReference>
<dbReference type="STRING" id="7209.A0A1I7VI55"/>
<keyword evidence="7" id="KW-0694">RNA-binding</keyword>
<dbReference type="InterPro" id="IPR015655">
    <property type="entry name" value="PP2C"/>
</dbReference>
<dbReference type="PROSITE" id="PS51746">
    <property type="entry name" value="PPM_2"/>
    <property type="match status" value="1"/>
</dbReference>
<name>A0A1I7VI55_LOALO</name>
<dbReference type="FunFam" id="3.60.40.10:FF:000156">
    <property type="entry name" value="Integrin-linked kinase-associated serine/threonine phosphatase 2C"/>
    <property type="match status" value="1"/>
</dbReference>
<sequence>MVLPLSLLRTAQNHPMLVELKSGETYNGHLVACDAWMNIHLRDAICTSRDGDRFLKMQEVYVRGSTIKYLRIPDDVVELVKEEVKEVRRQQKDQQRAKRNLQGARGGARGGSSSNRGTGRGGSQHGWNRNKAGLTFELESSSVSHSKTGTGSGFAKMATKRKMVPPLTMSLYHDLDIGSTAAEKSENTTNANDIGADSSCNTSKRSRNESANSEGSSKTGEDDGAVGKLVSVCGWRKGERQDMQDAHVRLDQFGLTTICNIQRSAFYAIFDGHAGRRAADFAAERLPSRLKRKLDAYSDFASLEKGIKKCFIDTYKQIDEQFLVEARRTRPSWKDGTTATTILLINNIIYCANIGDSKAVVCRSKSGTEEIKDVAMQLTVDHSPLHFEERMRIQKAGGNVKDGRIMGILEVSRSIGDGQFKAYGLICTPDVKKFSITKDDVFVLIACDGLWKTFSNQQAVDYVMTKIRQLTKPGVEQKLETREMIWQNVADDLAAESVKRGCGDNVSVIIVALNDSQDDLIVKQNIS</sequence>
<dbReference type="eggNOG" id="KOG0698">
    <property type="taxonomic scope" value="Eukaryota"/>
</dbReference>
<feature type="region of interest" description="Disordered" evidence="14">
    <location>
        <begin position="87"/>
        <end position="129"/>
    </location>
</feature>
<evidence type="ECO:0000256" key="14">
    <source>
        <dbReference type="SAM" id="MobiDB-lite"/>
    </source>
</evidence>
<dbReference type="AlphaFoldDB" id="A0A1I7VI55"/>
<keyword evidence="6 13" id="KW-0378">Hydrolase</keyword>
<feature type="compositionally biased region" description="Basic and acidic residues" evidence="14">
    <location>
        <begin position="87"/>
        <end position="96"/>
    </location>
</feature>
<dbReference type="SUPFAM" id="SSF81606">
    <property type="entry name" value="PP2C-like"/>
    <property type="match status" value="1"/>
</dbReference>
<dbReference type="GO" id="GO:0005737">
    <property type="term" value="C:cytoplasm"/>
    <property type="evidence" value="ECO:0007669"/>
    <property type="project" value="UniProtKB-ARBA"/>
</dbReference>
<keyword evidence="3" id="KW-0507">mRNA processing</keyword>
<dbReference type="InterPro" id="IPR001932">
    <property type="entry name" value="PPM-type_phosphatase-like_dom"/>
</dbReference>
<dbReference type="InterPro" id="IPR036457">
    <property type="entry name" value="PPM-type-like_dom_sf"/>
</dbReference>
<reference evidence="18" key="2">
    <citation type="submission" date="2016-11" db="UniProtKB">
        <authorList>
            <consortium name="WormBaseParasite"/>
        </authorList>
    </citation>
    <scope>IDENTIFICATION</scope>
</reference>
<dbReference type="OrthoDB" id="10264738at2759"/>
<evidence type="ECO:0000256" key="7">
    <source>
        <dbReference type="ARBA" id="ARBA00022884"/>
    </source>
</evidence>
<keyword evidence="10" id="KW-0539">Nucleus</keyword>
<dbReference type="FunCoup" id="A0A1I7VI55">
    <property type="interactions" value="2095"/>
</dbReference>
<dbReference type="InterPro" id="IPR034101">
    <property type="entry name" value="Lsm4"/>
</dbReference>
<keyword evidence="5" id="KW-0747">Spliceosome</keyword>
<keyword evidence="9" id="KW-0508">mRNA splicing</keyword>
<gene>
    <name evidence="18" type="primary">LOAG_09542</name>
</gene>
<dbReference type="Proteomes" id="UP000095285">
    <property type="component" value="Unassembled WGS sequence"/>
</dbReference>
<dbReference type="GO" id="GO:0005681">
    <property type="term" value="C:spliceosomal complex"/>
    <property type="evidence" value="ECO:0007669"/>
    <property type="project" value="UniProtKB-KW"/>
</dbReference>
<dbReference type="PANTHER" id="PTHR47992">
    <property type="entry name" value="PROTEIN PHOSPHATASE"/>
    <property type="match status" value="1"/>
</dbReference>
<dbReference type="InterPro" id="IPR001163">
    <property type="entry name" value="Sm_dom_euk/arc"/>
</dbReference>
<evidence type="ECO:0000256" key="3">
    <source>
        <dbReference type="ARBA" id="ARBA00022664"/>
    </source>
</evidence>
<evidence type="ECO:0000256" key="9">
    <source>
        <dbReference type="ARBA" id="ARBA00023187"/>
    </source>
</evidence>
<proteinExistence type="inferred from homology"/>
<dbReference type="SUPFAM" id="SSF50182">
    <property type="entry name" value="Sm-like ribonucleoproteins"/>
    <property type="match status" value="1"/>
</dbReference>
<accession>A0A1I7VI55</accession>
<feature type="compositionally biased region" description="Polar residues" evidence="14">
    <location>
        <begin position="187"/>
        <end position="218"/>
    </location>
</feature>
<reference evidence="17" key="1">
    <citation type="submission" date="2012-04" db="EMBL/GenBank/DDBJ databases">
        <title>The Genome Sequence of Loa loa.</title>
        <authorList>
            <consortium name="The Broad Institute Genome Sequencing Platform"/>
            <consortium name="Broad Institute Genome Sequencing Center for Infectious Disease"/>
            <person name="Nutman T.B."/>
            <person name="Fink D.L."/>
            <person name="Russ C."/>
            <person name="Young S."/>
            <person name="Zeng Q."/>
            <person name="Gargeya S."/>
            <person name="Alvarado L."/>
            <person name="Berlin A."/>
            <person name="Chapman S.B."/>
            <person name="Chen Z."/>
            <person name="Freedman E."/>
            <person name="Gellesch M."/>
            <person name="Goldberg J."/>
            <person name="Griggs A."/>
            <person name="Gujja S."/>
            <person name="Heilman E.R."/>
            <person name="Heiman D."/>
            <person name="Howarth C."/>
            <person name="Mehta T."/>
            <person name="Neiman D."/>
            <person name="Pearson M."/>
            <person name="Roberts A."/>
            <person name="Saif S."/>
            <person name="Shea T."/>
            <person name="Shenoy N."/>
            <person name="Sisk P."/>
            <person name="Stolte C."/>
            <person name="Sykes S."/>
            <person name="White J."/>
            <person name="Yandava C."/>
            <person name="Haas B."/>
            <person name="Henn M.R."/>
            <person name="Nusbaum C."/>
            <person name="Birren B."/>
        </authorList>
    </citation>
    <scope>NUCLEOTIDE SEQUENCE [LARGE SCALE GENOMIC DNA]</scope>
</reference>
<comment type="similarity">
    <text evidence="13">Belongs to the PP2C family.</text>
</comment>
<evidence type="ECO:0000259" key="16">
    <source>
        <dbReference type="PROSITE" id="PS52002"/>
    </source>
</evidence>
<evidence type="ECO:0000256" key="13">
    <source>
        <dbReference type="RuleBase" id="RU003465"/>
    </source>
</evidence>
<feature type="region of interest" description="Disordered" evidence="14">
    <location>
        <begin position="184"/>
        <end position="223"/>
    </location>
</feature>
<dbReference type="GO" id="GO:0120115">
    <property type="term" value="C:Lsm2-8 complex"/>
    <property type="evidence" value="ECO:0007669"/>
    <property type="project" value="UniProtKB-ARBA"/>
</dbReference>
<dbReference type="InterPro" id="IPR010920">
    <property type="entry name" value="LSM_dom_sf"/>
</dbReference>
<keyword evidence="4" id="KW-0479">Metal-binding</keyword>
<organism evidence="17 18">
    <name type="scientific">Loa loa</name>
    <name type="common">Eye worm</name>
    <name type="synonym">Filaria loa</name>
    <dbReference type="NCBI Taxonomy" id="7209"/>
    <lineage>
        <taxon>Eukaryota</taxon>
        <taxon>Metazoa</taxon>
        <taxon>Ecdysozoa</taxon>
        <taxon>Nematoda</taxon>
        <taxon>Chromadorea</taxon>
        <taxon>Rhabditida</taxon>
        <taxon>Spirurina</taxon>
        <taxon>Spiruromorpha</taxon>
        <taxon>Filarioidea</taxon>
        <taxon>Onchocercidae</taxon>
        <taxon>Loa</taxon>
    </lineage>
</organism>
<dbReference type="InterPro" id="IPR000222">
    <property type="entry name" value="PP2C_BS"/>
</dbReference>
<dbReference type="CDD" id="cd00143">
    <property type="entry name" value="PP2Cc"/>
    <property type="match status" value="1"/>
</dbReference>
<comment type="similarity">
    <text evidence="2">Belongs to the snRNP Sm proteins family.</text>
</comment>
<protein>
    <recommendedName>
        <fullName evidence="12">U6 snRNA-associated Sm-like protein LSm4</fullName>
    </recommendedName>
</protein>
<feature type="region of interest" description="Disordered" evidence="14">
    <location>
        <begin position="138"/>
        <end position="157"/>
    </location>
</feature>
<dbReference type="PROSITE" id="PS01032">
    <property type="entry name" value="PPM_1"/>
    <property type="match status" value="1"/>
</dbReference>
<evidence type="ECO:0000256" key="2">
    <source>
        <dbReference type="ARBA" id="ARBA00006850"/>
    </source>
</evidence>
<keyword evidence="8 13" id="KW-0904">Protein phosphatase</keyword>
<evidence type="ECO:0000256" key="1">
    <source>
        <dbReference type="ARBA" id="ARBA00004123"/>
    </source>
</evidence>
<dbReference type="GO" id="GO:0046872">
    <property type="term" value="F:metal ion binding"/>
    <property type="evidence" value="ECO:0007669"/>
    <property type="project" value="UniProtKB-KW"/>
</dbReference>
<dbReference type="Pfam" id="PF00481">
    <property type="entry name" value="PP2C"/>
    <property type="match status" value="1"/>
</dbReference>
<evidence type="ECO:0000256" key="5">
    <source>
        <dbReference type="ARBA" id="ARBA00022728"/>
    </source>
</evidence>
<dbReference type="SMART" id="SM00651">
    <property type="entry name" value="Sm"/>
    <property type="match status" value="1"/>
</dbReference>
<dbReference type="GO" id="GO:0000956">
    <property type="term" value="P:nuclear-transcribed mRNA catabolic process"/>
    <property type="evidence" value="ECO:0007669"/>
    <property type="project" value="InterPro"/>
</dbReference>
<dbReference type="Gene3D" id="3.60.40.10">
    <property type="entry name" value="PPM-type phosphatase domain"/>
    <property type="match status" value="1"/>
</dbReference>
<comment type="subcellular location">
    <subcellularLocation>
        <location evidence="1">Nucleus</location>
    </subcellularLocation>
</comment>
<dbReference type="SMART" id="SM00332">
    <property type="entry name" value="PP2Cc"/>
    <property type="match status" value="1"/>
</dbReference>
<feature type="compositionally biased region" description="Polar residues" evidence="14">
    <location>
        <begin position="138"/>
        <end position="149"/>
    </location>
</feature>
<evidence type="ECO:0000256" key="12">
    <source>
        <dbReference type="ARBA" id="ARBA00067757"/>
    </source>
</evidence>
<dbReference type="InParanoid" id="A0A1I7VI55"/>
<feature type="domain" description="Sm" evidence="16">
    <location>
        <begin position="3"/>
        <end position="76"/>
    </location>
</feature>
<dbReference type="WBParaSite" id="EN70_2803">
    <property type="protein sequence ID" value="EN70_2803"/>
    <property type="gene ID" value="EN70_2803"/>
</dbReference>
<evidence type="ECO:0000313" key="18">
    <source>
        <dbReference type="WBParaSite" id="EN70_2803"/>
    </source>
</evidence>
<dbReference type="GO" id="GO:0003723">
    <property type="term" value="F:RNA binding"/>
    <property type="evidence" value="ECO:0007669"/>
    <property type="project" value="UniProtKB-KW"/>
</dbReference>
<evidence type="ECO:0000259" key="15">
    <source>
        <dbReference type="PROSITE" id="PS51746"/>
    </source>
</evidence>